<feature type="transmembrane region" description="Helical" evidence="1">
    <location>
        <begin position="20"/>
        <end position="38"/>
    </location>
</feature>
<dbReference type="Proteomes" id="UP000326565">
    <property type="component" value="Unassembled WGS sequence"/>
</dbReference>
<keyword evidence="1" id="KW-1133">Transmembrane helix</keyword>
<dbReference type="AlphaFoldDB" id="A0A5N5XCW9"/>
<sequence>MEPPAANGVIHREVRIKHTFAVGLLFDHFLLLGIFDVLSRRHGSPMFVVKERRKLSHIEGRRSNYFVEGQAAR</sequence>
<accession>A0A5N5XCW9</accession>
<protein>
    <submittedName>
        <fullName evidence="2">Uncharacterized protein</fullName>
    </submittedName>
</protein>
<evidence type="ECO:0000313" key="3">
    <source>
        <dbReference type="Proteomes" id="UP000326565"/>
    </source>
</evidence>
<keyword evidence="3" id="KW-1185">Reference proteome</keyword>
<organism evidence="2 3">
    <name type="scientific">Aspergillus leporis</name>
    <dbReference type="NCBI Taxonomy" id="41062"/>
    <lineage>
        <taxon>Eukaryota</taxon>
        <taxon>Fungi</taxon>
        <taxon>Dikarya</taxon>
        <taxon>Ascomycota</taxon>
        <taxon>Pezizomycotina</taxon>
        <taxon>Eurotiomycetes</taxon>
        <taxon>Eurotiomycetidae</taxon>
        <taxon>Eurotiales</taxon>
        <taxon>Aspergillaceae</taxon>
        <taxon>Aspergillus</taxon>
        <taxon>Aspergillus subgen. Circumdati</taxon>
    </lineage>
</organism>
<gene>
    <name evidence="2" type="ORF">BDV29DRAFT_168964</name>
</gene>
<name>A0A5N5XCW9_9EURO</name>
<evidence type="ECO:0000313" key="2">
    <source>
        <dbReference type="EMBL" id="KAB8077020.1"/>
    </source>
</evidence>
<proteinExistence type="predicted"/>
<keyword evidence="1" id="KW-0812">Transmembrane</keyword>
<dbReference type="EMBL" id="ML732173">
    <property type="protein sequence ID" value="KAB8077020.1"/>
    <property type="molecule type" value="Genomic_DNA"/>
</dbReference>
<reference evidence="2 3" key="1">
    <citation type="submission" date="2019-04" db="EMBL/GenBank/DDBJ databases">
        <title>Friends and foes A comparative genomics study of 23 Aspergillus species from section Flavi.</title>
        <authorList>
            <consortium name="DOE Joint Genome Institute"/>
            <person name="Kjaerbolling I."/>
            <person name="Vesth T."/>
            <person name="Frisvad J.C."/>
            <person name="Nybo J.L."/>
            <person name="Theobald S."/>
            <person name="Kildgaard S."/>
            <person name="Isbrandt T."/>
            <person name="Kuo A."/>
            <person name="Sato A."/>
            <person name="Lyhne E.K."/>
            <person name="Kogle M.E."/>
            <person name="Wiebenga A."/>
            <person name="Kun R.S."/>
            <person name="Lubbers R.J."/>
            <person name="Makela M.R."/>
            <person name="Barry K."/>
            <person name="Chovatia M."/>
            <person name="Clum A."/>
            <person name="Daum C."/>
            <person name="Haridas S."/>
            <person name="He G."/>
            <person name="LaButti K."/>
            <person name="Lipzen A."/>
            <person name="Mondo S."/>
            <person name="Riley R."/>
            <person name="Salamov A."/>
            <person name="Simmons B.A."/>
            <person name="Magnuson J.K."/>
            <person name="Henrissat B."/>
            <person name="Mortensen U.H."/>
            <person name="Larsen T.O."/>
            <person name="Devries R.P."/>
            <person name="Grigoriev I.V."/>
            <person name="Machida M."/>
            <person name="Baker S.E."/>
            <person name="Andersen M.R."/>
        </authorList>
    </citation>
    <scope>NUCLEOTIDE SEQUENCE [LARGE SCALE GENOMIC DNA]</scope>
    <source>
        <strain evidence="2 3">CBS 151.66</strain>
    </source>
</reference>
<keyword evidence="1" id="KW-0472">Membrane</keyword>
<evidence type="ECO:0000256" key="1">
    <source>
        <dbReference type="SAM" id="Phobius"/>
    </source>
</evidence>